<dbReference type="AlphaFoldDB" id="A0A6N7IWI6"/>
<sequence>MVRIIYICECCDLVVGEEELGPGAANNGTGLALTREGRQDIMDNGLYYLPCLCDDCRETLYGPSGTIFYPGTPLLH</sequence>
<accession>A0A6N7IWI6</accession>
<dbReference type="RefSeq" id="WP_152948377.1">
    <property type="nucleotide sequence ID" value="NZ_WHYR01000080.1"/>
</dbReference>
<reference evidence="1 2" key="1">
    <citation type="submission" date="2019-10" db="EMBL/GenBank/DDBJ databases">
        <title>Comparative genomics of sulfur disproportionating microorganisms.</title>
        <authorList>
            <person name="Ward L.M."/>
            <person name="Bertran E."/>
            <person name="Johnston D."/>
        </authorList>
    </citation>
    <scope>NUCLEOTIDE SEQUENCE [LARGE SCALE GENOMIC DNA]</scope>
    <source>
        <strain evidence="1 2">DSM 14055</strain>
    </source>
</reference>
<evidence type="ECO:0000313" key="1">
    <source>
        <dbReference type="EMBL" id="MQL53929.1"/>
    </source>
</evidence>
<dbReference type="EMBL" id="WHYR01000080">
    <property type="protein sequence ID" value="MQL53929.1"/>
    <property type="molecule type" value="Genomic_DNA"/>
</dbReference>
<protein>
    <recommendedName>
        <fullName evidence="3">DUF2757 family protein</fullName>
    </recommendedName>
</protein>
<keyword evidence="2" id="KW-1185">Reference proteome</keyword>
<gene>
    <name evidence="1" type="ORF">GFC01_17030</name>
</gene>
<proteinExistence type="predicted"/>
<dbReference type="OrthoDB" id="2084556at2"/>
<dbReference type="Proteomes" id="UP000441717">
    <property type="component" value="Unassembled WGS sequence"/>
</dbReference>
<organism evidence="1 2">
    <name type="scientific">Desulfofundulus thermobenzoicus</name>
    <dbReference type="NCBI Taxonomy" id="29376"/>
    <lineage>
        <taxon>Bacteria</taxon>
        <taxon>Bacillati</taxon>
        <taxon>Bacillota</taxon>
        <taxon>Clostridia</taxon>
        <taxon>Eubacteriales</taxon>
        <taxon>Peptococcaceae</taxon>
        <taxon>Desulfofundulus</taxon>
    </lineage>
</organism>
<evidence type="ECO:0000313" key="2">
    <source>
        <dbReference type="Proteomes" id="UP000441717"/>
    </source>
</evidence>
<name>A0A6N7IWI6_9FIRM</name>
<comment type="caution">
    <text evidence="1">The sequence shown here is derived from an EMBL/GenBank/DDBJ whole genome shotgun (WGS) entry which is preliminary data.</text>
</comment>
<evidence type="ECO:0008006" key="3">
    <source>
        <dbReference type="Google" id="ProtNLM"/>
    </source>
</evidence>